<dbReference type="Proteomes" id="UP000002985">
    <property type="component" value="Unassembled WGS sequence"/>
</dbReference>
<dbReference type="AlphaFoldDB" id="I3ING6"/>
<keyword evidence="2" id="KW-1185">Reference proteome</keyword>
<protein>
    <submittedName>
        <fullName evidence="1">Putative heme protein</fullName>
    </submittedName>
</protein>
<dbReference type="InterPro" id="IPR036280">
    <property type="entry name" value="Multihaem_cyt_sf"/>
</dbReference>
<dbReference type="SUPFAM" id="SSF48695">
    <property type="entry name" value="Multiheme cytochromes"/>
    <property type="match status" value="2"/>
</dbReference>
<reference evidence="1 2" key="1">
    <citation type="journal article" date="2012" name="FEBS Lett.">
        <title>Anammox organism KSU-1 expresses a NirK-type copper-containing nitrite reductase instead of a NirS-type with cytochrome cd1.</title>
        <authorList>
            <person name="Hira D."/>
            <person name="Toh H."/>
            <person name="Migita C.T."/>
            <person name="Okubo H."/>
            <person name="Nishiyama T."/>
            <person name="Hattori M."/>
            <person name="Furukawa K."/>
            <person name="Fujii T."/>
        </authorList>
    </citation>
    <scope>NUCLEOTIDE SEQUENCE [LARGE SCALE GENOMIC DNA]</scope>
</reference>
<proteinExistence type="predicted"/>
<dbReference type="eggNOG" id="ENOG50335GE">
    <property type="taxonomic scope" value="Bacteria"/>
</dbReference>
<dbReference type="EMBL" id="BAFH01000003">
    <property type="protein sequence ID" value="GAB63261.1"/>
    <property type="molecule type" value="Genomic_DNA"/>
</dbReference>
<organism evidence="1 2">
    <name type="scientific">Candidatus Jettenia caeni</name>
    <dbReference type="NCBI Taxonomy" id="247490"/>
    <lineage>
        <taxon>Bacteria</taxon>
        <taxon>Pseudomonadati</taxon>
        <taxon>Planctomycetota</taxon>
        <taxon>Candidatus Brocadiia</taxon>
        <taxon>Candidatus Brocadiales</taxon>
        <taxon>Candidatus Brocadiaceae</taxon>
        <taxon>Candidatus Jettenia</taxon>
    </lineage>
</organism>
<sequence>MITILGGCKESEIHYSHAKHMERGLKDCNFCHSYKDDLQPDWPKMAKCLICHMKYYDTKNLQSCLFCHTKPGMKITVKHVIPKKYQELKFTHKVHLENNVACNQCHVGIEKRDTITPDILPTMYNTCMPCHRKRGKERIACNVCHKYIRKDRMPLYHEDRWVNHDDPLWIQKHGNEFYYNQDYCKRCHESLDSCVNCHQDQKPRSHNNAWRRRTHGFAASWDRKKCMVCHQEDFCVRCHESTTPLNHVASWGSPRNRHCRNCHIPVSNVSCTVCHPDPTHPSAIDSPHPPFTGLPCLECHPGGPPNPPHPSLDDIGIECTVCHKR</sequence>
<evidence type="ECO:0000313" key="1">
    <source>
        <dbReference type="EMBL" id="GAB63261.1"/>
    </source>
</evidence>
<name>I3ING6_9BACT</name>
<evidence type="ECO:0000313" key="2">
    <source>
        <dbReference type="Proteomes" id="UP000002985"/>
    </source>
</evidence>
<gene>
    <name evidence="1" type="ORF">KSU1_C1665</name>
</gene>
<dbReference type="Gene3D" id="3.90.10.10">
    <property type="entry name" value="Cytochrome C3"/>
    <property type="match status" value="2"/>
</dbReference>
<comment type="caution">
    <text evidence="1">The sequence shown here is derived from an EMBL/GenBank/DDBJ whole genome shotgun (WGS) entry which is preliminary data.</text>
</comment>
<dbReference type="STRING" id="247490.KSU1_C1665"/>
<accession>I3ING6</accession>